<keyword evidence="4" id="KW-0501">Molybdenum cofactor biosynthesis</keyword>
<dbReference type="STRING" id="682795.AciX8_4294"/>
<evidence type="ECO:0000256" key="3">
    <source>
        <dbReference type="ARBA" id="ARBA00013491"/>
    </source>
</evidence>
<dbReference type="HOGENOM" id="CLU_077358_1_1_0"/>
<feature type="domain" description="MoaB/Mog" evidence="7">
    <location>
        <begin position="13"/>
        <end position="155"/>
    </location>
</feature>
<evidence type="ECO:0000259" key="7">
    <source>
        <dbReference type="SMART" id="SM00852"/>
    </source>
</evidence>
<dbReference type="Gene3D" id="3.40.980.10">
    <property type="entry name" value="MoaB/Mog-like domain"/>
    <property type="match status" value="1"/>
</dbReference>
<dbReference type="NCBIfam" id="TIGR00177">
    <property type="entry name" value="molyb_syn"/>
    <property type="match status" value="1"/>
</dbReference>
<dbReference type="RefSeq" id="WP_014267440.1">
    <property type="nucleotide sequence ID" value="NC_016631.1"/>
</dbReference>
<comment type="pathway">
    <text evidence="1">Cofactor biosynthesis; molybdopterin biosynthesis.</text>
</comment>
<evidence type="ECO:0000313" key="8">
    <source>
        <dbReference type="EMBL" id="AEU38569.1"/>
    </source>
</evidence>
<evidence type="ECO:0000313" key="9">
    <source>
        <dbReference type="Proteomes" id="UP000007113"/>
    </source>
</evidence>
<protein>
    <recommendedName>
        <fullName evidence="3">Molybdopterin adenylyltransferase</fullName>
        <ecNumber evidence="2">2.7.7.75</ecNumber>
    </recommendedName>
</protein>
<dbReference type="PANTHER" id="PTHR43764:SF1">
    <property type="entry name" value="MOLYBDOPTERIN MOLYBDOTRANSFERASE"/>
    <property type="match status" value="1"/>
</dbReference>
<dbReference type="eggNOG" id="COG0521">
    <property type="taxonomic scope" value="Bacteria"/>
</dbReference>
<dbReference type="SUPFAM" id="SSF53218">
    <property type="entry name" value="Molybdenum cofactor biosynthesis proteins"/>
    <property type="match status" value="1"/>
</dbReference>
<dbReference type="SMART" id="SM00852">
    <property type="entry name" value="MoCF_biosynth"/>
    <property type="match status" value="1"/>
</dbReference>
<dbReference type="AlphaFoldDB" id="G8NSJ3"/>
<organism evidence="8 9">
    <name type="scientific">Granulicella mallensis (strain ATCC BAA-1857 / DSM 23137 / MP5ACTX8)</name>
    <dbReference type="NCBI Taxonomy" id="682795"/>
    <lineage>
        <taxon>Bacteria</taxon>
        <taxon>Pseudomonadati</taxon>
        <taxon>Acidobacteriota</taxon>
        <taxon>Terriglobia</taxon>
        <taxon>Terriglobales</taxon>
        <taxon>Acidobacteriaceae</taxon>
        <taxon>Granulicella</taxon>
    </lineage>
</organism>
<dbReference type="OrthoDB" id="9784492at2"/>
<accession>G8NSJ3</accession>
<evidence type="ECO:0000256" key="5">
    <source>
        <dbReference type="ARBA" id="ARBA00051131"/>
    </source>
</evidence>
<reference evidence="8 9" key="1">
    <citation type="submission" date="2011-11" db="EMBL/GenBank/DDBJ databases">
        <title>Complete sequence of Granulicella mallensis MP5ACTX8.</title>
        <authorList>
            <consortium name="US DOE Joint Genome Institute"/>
            <person name="Lucas S."/>
            <person name="Copeland A."/>
            <person name="Lapidus A."/>
            <person name="Cheng J.-F."/>
            <person name="Goodwin L."/>
            <person name="Pitluck S."/>
            <person name="Peters L."/>
            <person name="Lu M."/>
            <person name="Detter J.C."/>
            <person name="Han C."/>
            <person name="Tapia R."/>
            <person name="Land M."/>
            <person name="Hauser L."/>
            <person name="Kyrpides N."/>
            <person name="Ivanova N."/>
            <person name="Mikhailova N."/>
            <person name="Pagani I."/>
            <person name="Rawat S."/>
            <person name="Mannisto M."/>
            <person name="Haggblom M."/>
            <person name="Woyke T."/>
        </authorList>
    </citation>
    <scope>NUCLEOTIDE SEQUENCE [LARGE SCALE GENOMIC DNA]</scope>
    <source>
        <strain evidence="9">ATCC BAA-1857 / DSM 23137 / MP5ACTX8</strain>
    </source>
</reference>
<dbReference type="GO" id="GO:0006777">
    <property type="term" value="P:Mo-molybdopterin cofactor biosynthetic process"/>
    <property type="evidence" value="ECO:0007669"/>
    <property type="project" value="UniProtKB-KW"/>
</dbReference>
<dbReference type="EC" id="2.7.7.75" evidence="2"/>
<gene>
    <name evidence="8" type="ordered locus">AciX8_4294</name>
</gene>
<name>G8NSJ3_GRAMM</name>
<evidence type="ECO:0000256" key="6">
    <source>
        <dbReference type="ARBA" id="ARBA00058212"/>
    </source>
</evidence>
<dbReference type="InterPro" id="IPR008284">
    <property type="entry name" value="MoCF_biosynth_CS"/>
</dbReference>
<comment type="catalytic activity">
    <reaction evidence="5">
        <text>molybdopterin + ATP + H(+) = adenylyl-molybdopterin + diphosphate</text>
        <dbReference type="Rhea" id="RHEA:31331"/>
        <dbReference type="ChEBI" id="CHEBI:15378"/>
        <dbReference type="ChEBI" id="CHEBI:30616"/>
        <dbReference type="ChEBI" id="CHEBI:33019"/>
        <dbReference type="ChEBI" id="CHEBI:58698"/>
        <dbReference type="ChEBI" id="CHEBI:62727"/>
        <dbReference type="EC" id="2.7.7.75"/>
    </reaction>
</comment>
<keyword evidence="9" id="KW-1185">Reference proteome</keyword>
<evidence type="ECO:0000256" key="4">
    <source>
        <dbReference type="ARBA" id="ARBA00023150"/>
    </source>
</evidence>
<dbReference type="KEGG" id="gma:AciX8_4294"/>
<comment type="function">
    <text evidence="6">Catalyzes the adenylation of molybdopterin as part of the biosynthesis of the molybdenum-cofactor.</text>
</comment>
<dbReference type="InterPro" id="IPR001453">
    <property type="entry name" value="MoaB/Mog_dom"/>
</dbReference>
<dbReference type="PROSITE" id="PS01078">
    <property type="entry name" value="MOCF_BIOSYNTHESIS_1"/>
    <property type="match status" value="1"/>
</dbReference>
<dbReference type="Proteomes" id="UP000007113">
    <property type="component" value="Chromosome"/>
</dbReference>
<dbReference type="InterPro" id="IPR051920">
    <property type="entry name" value="MPT_Adenylyltrnsfr/MoaC-Rel"/>
</dbReference>
<dbReference type="UniPathway" id="UPA00344"/>
<dbReference type="GO" id="GO:0061598">
    <property type="term" value="F:molybdopterin adenylyltransferase activity"/>
    <property type="evidence" value="ECO:0007669"/>
    <property type="project" value="UniProtKB-EC"/>
</dbReference>
<evidence type="ECO:0000256" key="1">
    <source>
        <dbReference type="ARBA" id="ARBA00005046"/>
    </source>
</evidence>
<dbReference type="Pfam" id="PF00994">
    <property type="entry name" value="MoCF_biosynth"/>
    <property type="match status" value="1"/>
</dbReference>
<dbReference type="PANTHER" id="PTHR43764">
    <property type="entry name" value="MOLYBDENUM COFACTOR BIOSYNTHESIS"/>
    <property type="match status" value="1"/>
</dbReference>
<evidence type="ECO:0000256" key="2">
    <source>
        <dbReference type="ARBA" id="ARBA00012509"/>
    </source>
</evidence>
<sequence length="167" mass="16832">MALPADLTGRTAVVLTASDRCFAGTQTDLSGPVIAQLLTEAGAKVLAMQVVPDELSDITAALRQAAGQAALIVTTGGTGLAARDVTPEATLAVCDRLVPGLAELIRQDGARHTPFAALSRGVCGVARKALILNLPGSPSGAESSLRAVLPVLPHALDLLAGNTAHEG</sequence>
<dbReference type="CDD" id="cd00886">
    <property type="entry name" value="MogA_MoaB"/>
    <property type="match status" value="1"/>
</dbReference>
<dbReference type="EMBL" id="CP003130">
    <property type="protein sequence ID" value="AEU38569.1"/>
    <property type="molecule type" value="Genomic_DNA"/>
</dbReference>
<proteinExistence type="predicted"/>
<dbReference type="InterPro" id="IPR036425">
    <property type="entry name" value="MoaB/Mog-like_dom_sf"/>
</dbReference>